<feature type="repeat" description="WD" evidence="3">
    <location>
        <begin position="209"/>
        <end position="250"/>
    </location>
</feature>
<dbReference type="InterPro" id="IPR019775">
    <property type="entry name" value="WD40_repeat_CS"/>
</dbReference>
<name>A0A507DIP2_9FUNG</name>
<dbReference type="PROSITE" id="PS50294">
    <property type="entry name" value="WD_REPEATS_REGION"/>
    <property type="match status" value="3"/>
</dbReference>
<dbReference type="GO" id="GO:0030621">
    <property type="term" value="F:U4 snRNA binding"/>
    <property type="evidence" value="ECO:0007669"/>
    <property type="project" value="TreeGrafter"/>
</dbReference>
<dbReference type="Pfam" id="PF00400">
    <property type="entry name" value="WD40"/>
    <property type="match status" value="5"/>
</dbReference>
<dbReference type="EMBL" id="QEAN01000053">
    <property type="protein sequence ID" value="TPX51532.1"/>
    <property type="molecule type" value="Genomic_DNA"/>
</dbReference>
<dbReference type="InterPro" id="IPR015943">
    <property type="entry name" value="WD40/YVTN_repeat-like_dom_sf"/>
</dbReference>
<reference evidence="4 5" key="1">
    <citation type="journal article" date="2019" name="Sci. Rep.">
        <title>Comparative genomics of chytrid fungi reveal insights into the obligate biotrophic and pathogenic lifestyle of Synchytrium endobioticum.</title>
        <authorList>
            <person name="van de Vossenberg B.T.L.H."/>
            <person name="Warris S."/>
            <person name="Nguyen H.D.T."/>
            <person name="van Gent-Pelzer M.P.E."/>
            <person name="Joly D.L."/>
            <person name="van de Geest H.C."/>
            <person name="Bonants P.J.M."/>
            <person name="Smith D.S."/>
            <person name="Levesque C.A."/>
            <person name="van der Lee T.A.J."/>
        </authorList>
    </citation>
    <scope>NUCLEOTIDE SEQUENCE [LARGE SCALE GENOMIC DNA]</scope>
    <source>
        <strain evidence="4 5">MB42</strain>
    </source>
</reference>
<feature type="repeat" description="WD" evidence="3">
    <location>
        <begin position="251"/>
        <end position="291"/>
    </location>
</feature>
<keyword evidence="5" id="KW-1185">Reference proteome</keyword>
<evidence type="ECO:0000256" key="3">
    <source>
        <dbReference type="PROSITE-ProRule" id="PRU00221"/>
    </source>
</evidence>
<dbReference type="AlphaFoldDB" id="A0A507DIP2"/>
<dbReference type="PANTHER" id="PTHR19846:SF0">
    <property type="entry name" value="PRE-MRNA PROCESSING FACTOR 4"/>
    <property type="match status" value="1"/>
</dbReference>
<proteinExistence type="predicted"/>
<accession>A0A507DIP2</accession>
<dbReference type="InterPro" id="IPR020472">
    <property type="entry name" value="WD40_PAC1"/>
</dbReference>
<dbReference type="PANTHER" id="PTHR19846">
    <property type="entry name" value="WD40 REPEAT PROTEIN"/>
    <property type="match status" value="1"/>
</dbReference>
<feature type="repeat" description="WD" evidence="3">
    <location>
        <begin position="331"/>
        <end position="363"/>
    </location>
</feature>
<evidence type="ECO:0000313" key="5">
    <source>
        <dbReference type="Proteomes" id="UP000317494"/>
    </source>
</evidence>
<dbReference type="CDD" id="cd00200">
    <property type="entry name" value="WD40"/>
    <property type="match status" value="1"/>
</dbReference>
<dbReference type="STRING" id="286115.A0A507DIP2"/>
<dbReference type="PRINTS" id="PR00320">
    <property type="entry name" value="GPROTEINBRPT"/>
</dbReference>
<comment type="caution">
    <text evidence="4">The sequence shown here is derived from an EMBL/GenBank/DDBJ whole genome shotgun (WGS) entry which is preliminary data.</text>
</comment>
<organism evidence="4 5">
    <name type="scientific">Synchytrium endobioticum</name>
    <dbReference type="NCBI Taxonomy" id="286115"/>
    <lineage>
        <taxon>Eukaryota</taxon>
        <taxon>Fungi</taxon>
        <taxon>Fungi incertae sedis</taxon>
        <taxon>Chytridiomycota</taxon>
        <taxon>Chytridiomycota incertae sedis</taxon>
        <taxon>Chytridiomycetes</taxon>
        <taxon>Synchytriales</taxon>
        <taxon>Synchytriaceae</taxon>
        <taxon>Synchytrium</taxon>
    </lineage>
</organism>
<keyword evidence="1 3" id="KW-0853">WD repeat</keyword>
<gene>
    <name evidence="4" type="ORF">SeMB42_g01905</name>
</gene>
<dbReference type="SUPFAM" id="SSF50978">
    <property type="entry name" value="WD40 repeat-like"/>
    <property type="match status" value="1"/>
</dbReference>
<dbReference type="Proteomes" id="UP000317494">
    <property type="component" value="Unassembled WGS sequence"/>
</dbReference>
<sequence length="413" mass="44926">MHTSYQQSVTLVSPLKLDHSYNNLIMIASEIHEDCGPNVSDDASNFFQSDRDLAKQNAKDSKRIRHALTGSPISLPSKVLDVQFASDPDQTGPSKGHVYAYVAESGHVARKYNLVTGKWTKAYKGHTGPVTSIAVAVNAAGEDAVIVTASWDKTVRKWNAQTGESLMKLTGHKDFVKKVIIHDNNIISGSADTTVKMWDLNTGRLLRTFKDHSRGVEDILVFEGGTKLASASSDGSIKIWDMGAGTVLATLKGHLTSVYKLAMSEEGDLWSASADKTLKRWDLNTELEDTSLEHPDFVKAVAVSGRYVFTGCRDENVRVWDTASDKVVRVMNAHSDEVSVIALRGSVVWSGSIDCTIRRWDVSDLVGGTKEEDLFGVLTSTDDPTIDSTFPSTVGGSGLTNDEEAELADLMAE</sequence>
<keyword evidence="2" id="KW-0677">Repeat</keyword>
<feature type="repeat" description="WD" evidence="3">
    <location>
        <begin position="123"/>
        <end position="168"/>
    </location>
</feature>
<evidence type="ECO:0000313" key="4">
    <source>
        <dbReference type="EMBL" id="TPX51532.1"/>
    </source>
</evidence>
<dbReference type="GO" id="GO:0046540">
    <property type="term" value="C:U4/U6 x U5 tri-snRNP complex"/>
    <property type="evidence" value="ECO:0007669"/>
    <property type="project" value="TreeGrafter"/>
</dbReference>
<dbReference type="PROSITE" id="PS00678">
    <property type="entry name" value="WD_REPEATS_1"/>
    <property type="match status" value="2"/>
</dbReference>
<dbReference type="InterPro" id="IPR001680">
    <property type="entry name" value="WD40_rpt"/>
</dbReference>
<dbReference type="Gene3D" id="2.130.10.10">
    <property type="entry name" value="YVTN repeat-like/Quinoprotein amine dehydrogenase"/>
    <property type="match status" value="2"/>
</dbReference>
<dbReference type="PROSITE" id="PS50082">
    <property type="entry name" value="WD_REPEATS_2"/>
    <property type="match status" value="6"/>
</dbReference>
<evidence type="ECO:0000256" key="1">
    <source>
        <dbReference type="ARBA" id="ARBA00022574"/>
    </source>
</evidence>
<feature type="repeat" description="WD" evidence="3">
    <location>
        <begin position="169"/>
        <end position="208"/>
    </location>
</feature>
<dbReference type="GO" id="GO:0017070">
    <property type="term" value="F:U6 snRNA binding"/>
    <property type="evidence" value="ECO:0007669"/>
    <property type="project" value="TreeGrafter"/>
</dbReference>
<dbReference type="InterPro" id="IPR036322">
    <property type="entry name" value="WD40_repeat_dom_sf"/>
</dbReference>
<protein>
    <submittedName>
        <fullName evidence="4">Uncharacterized protein</fullName>
    </submittedName>
</protein>
<dbReference type="SMART" id="SM00320">
    <property type="entry name" value="WD40"/>
    <property type="match status" value="6"/>
</dbReference>
<dbReference type="GO" id="GO:0000398">
    <property type="term" value="P:mRNA splicing, via spliceosome"/>
    <property type="evidence" value="ECO:0007669"/>
    <property type="project" value="TreeGrafter"/>
</dbReference>
<dbReference type="VEuPathDB" id="FungiDB:SeMB42_g01905"/>
<evidence type="ECO:0000256" key="2">
    <source>
        <dbReference type="ARBA" id="ARBA00022737"/>
    </source>
</evidence>
<feature type="repeat" description="WD" evidence="3">
    <location>
        <begin position="291"/>
        <end position="330"/>
    </location>
</feature>